<feature type="transmembrane region" description="Helical" evidence="11">
    <location>
        <begin position="548"/>
        <end position="571"/>
    </location>
</feature>
<dbReference type="VEuPathDB" id="FungiDB:MAPG_10521"/>
<evidence type="ECO:0000256" key="1">
    <source>
        <dbReference type="ARBA" id="ARBA00004651"/>
    </source>
</evidence>
<keyword evidence="8 11" id="KW-0472">Membrane</keyword>
<comment type="similarity">
    <text evidence="10">Belongs to the chitin synthase family. Class III subfamily.</text>
</comment>
<dbReference type="GO" id="GO:0006031">
    <property type="term" value="P:chitin biosynthetic process"/>
    <property type="evidence" value="ECO:0007669"/>
    <property type="project" value="UniProtKB-UniRule"/>
</dbReference>
<keyword evidence="5 11" id="KW-0808">Transferase</keyword>
<dbReference type="STRING" id="644358.A0A0C4ECT6"/>
<evidence type="ECO:0000313" key="14">
    <source>
        <dbReference type="EnsemblFungi" id="MAPG_10521T0"/>
    </source>
</evidence>
<evidence type="ECO:0000256" key="8">
    <source>
        <dbReference type="ARBA" id="ARBA00023136"/>
    </source>
</evidence>
<keyword evidence="15" id="KW-1185">Reference proteome</keyword>
<sequence length="818" mass="92925">MGGGSPVSCDDDDEDSWIQRQQPNATPAGGLKRYATRKVKLVQGSVLSINYNVPSAIRNAVQPKYRDLEGTNEEFVKIRYTAATCDPDEFTLKNGYDLRPWMYSRHTELLIAITYYNEDKMLTSRTLHSVMQNIRDIVNLKKSTLWHRGGPAWQKIVVVLLFDGVDNVDHGVLDVLATMGVYQHGVTERVVDGHETQAHVFEYTTQLSVTPDSRLVKPVTEDSTTLPPIQVILCMKTKRAGKINSHRWLYNAFGRILNPEVIVTVDTGTRLCRYALLEMWAAFYNDKDLGAACGEIRCHTGKFRSRAGLVNPIVASQNFEYVVAFQLERSFEAAIGWLTVLPGAFSAYRFRAIVGYPLDRYFHGDPSLARIWRKGGARATAFGANRFLAEDRVVAYELLAGKGKKWHSDFINSARAETDIPCTTADFISQRRRWLNGAFTSTLYSIGRFYKMYRSGHSIARLAAFHVELAYNLVTFLVAWFSLAGYLLTMFVVNDVTGNPPDGSGAYAWPFGPATPVFNGIIQFVYILVVVLQFVLALGSHPRRERKLYLLSFIIFSFVQLYLFLNLIYLVKRLLDFRREGAGAESSYNYINEYYSDVGPWTVLITGVSVFGVYIAAGILHLDMWHLFTSYASYLFVLASYINILSIYAFSNTHDITWGRKSGRQDLNDDFKHPLHPPARASASSQGGVVIEEVQKPQEDIDTQFEAVVKRALTPYVPPTKEYGDGGAKSRNTTPEEDFKSFRTKLVGVYIFSNFLMCAVVLNDSFQSLSFLGDPYWHKIWFFRVWMWANAGVLLMRLAGCCWFTVFHRGWRLLFWRY</sequence>
<comment type="function">
    <text evidence="11">Polymerizes chitin, a structural polymer of the cell wall and septum, by transferring the sugar moiety of UDP-GlcNAc to the non-reducing end of the growing chitin polymer.</text>
</comment>
<dbReference type="OrthoDB" id="26569at2759"/>
<protein>
    <recommendedName>
        <fullName evidence="2 11">Chitin synthase</fullName>
        <ecNumber evidence="2 11">2.4.1.16</ecNumber>
    </recommendedName>
</protein>
<evidence type="ECO:0000256" key="10">
    <source>
        <dbReference type="ARBA" id="ARBA00038055"/>
    </source>
</evidence>
<keyword evidence="9 11" id="KW-0961">Cell wall biogenesis/degradation</keyword>
<name>A0A0C4ECT6_MAGP6</name>
<feature type="transmembrane region" description="Helical" evidence="11">
    <location>
        <begin position="470"/>
        <end position="493"/>
    </location>
</feature>
<feature type="transmembrane region" description="Helical" evidence="11">
    <location>
        <begin position="786"/>
        <end position="807"/>
    </location>
</feature>
<feature type="transmembrane region" description="Helical" evidence="11">
    <location>
        <begin position="747"/>
        <end position="766"/>
    </location>
</feature>
<dbReference type="GO" id="GO:0030428">
    <property type="term" value="C:cell septum"/>
    <property type="evidence" value="ECO:0007669"/>
    <property type="project" value="TreeGrafter"/>
</dbReference>
<dbReference type="InterPro" id="IPR004835">
    <property type="entry name" value="Chitin_synth"/>
</dbReference>
<dbReference type="EC" id="2.4.1.16" evidence="2 11"/>
<organism evidence="14 15">
    <name type="scientific">Magnaporthiopsis poae (strain ATCC 64411 / 73-15)</name>
    <name type="common">Kentucky bluegrass fungus</name>
    <name type="synonym">Magnaporthe poae</name>
    <dbReference type="NCBI Taxonomy" id="644358"/>
    <lineage>
        <taxon>Eukaryota</taxon>
        <taxon>Fungi</taxon>
        <taxon>Dikarya</taxon>
        <taxon>Ascomycota</taxon>
        <taxon>Pezizomycotina</taxon>
        <taxon>Sordariomycetes</taxon>
        <taxon>Sordariomycetidae</taxon>
        <taxon>Magnaporthales</taxon>
        <taxon>Magnaporthaceae</taxon>
        <taxon>Magnaporthiopsis</taxon>
    </lineage>
</organism>
<keyword evidence="3 11" id="KW-1003">Cell membrane</keyword>
<dbReference type="AlphaFoldDB" id="A0A0C4ECT6"/>
<dbReference type="EnsemblFungi" id="MAPG_10521T0">
    <property type="protein sequence ID" value="MAPG_10521T0"/>
    <property type="gene ID" value="MAPG_10521"/>
</dbReference>
<dbReference type="Pfam" id="PF01644">
    <property type="entry name" value="Chitin_synth_1"/>
    <property type="match status" value="1"/>
</dbReference>
<evidence type="ECO:0000256" key="11">
    <source>
        <dbReference type="RuleBase" id="RU366040"/>
    </source>
</evidence>
<dbReference type="EMBL" id="ADBL01002350">
    <property type="status" value="NOT_ANNOTATED_CDS"/>
    <property type="molecule type" value="Genomic_DNA"/>
</dbReference>
<dbReference type="Pfam" id="PF08407">
    <property type="entry name" value="Chitin_synth_1N"/>
    <property type="match status" value="1"/>
</dbReference>
<evidence type="ECO:0000259" key="12">
    <source>
        <dbReference type="Pfam" id="PF08407"/>
    </source>
</evidence>
<dbReference type="GO" id="GO:0005886">
    <property type="term" value="C:plasma membrane"/>
    <property type="evidence" value="ECO:0007669"/>
    <property type="project" value="UniProtKB-SubCell"/>
</dbReference>
<keyword evidence="4 11" id="KW-0328">Glycosyltransferase</keyword>
<feature type="transmembrane region" description="Helical" evidence="11">
    <location>
        <begin position="631"/>
        <end position="651"/>
    </location>
</feature>
<evidence type="ECO:0000256" key="9">
    <source>
        <dbReference type="ARBA" id="ARBA00023316"/>
    </source>
</evidence>
<reference evidence="14" key="5">
    <citation type="submission" date="2015-06" db="UniProtKB">
        <authorList>
            <consortium name="EnsemblFungi"/>
        </authorList>
    </citation>
    <scope>IDENTIFICATION</scope>
    <source>
        <strain evidence="14">ATCC 64411</strain>
    </source>
</reference>
<dbReference type="InterPro" id="IPR013616">
    <property type="entry name" value="Chitin_synth_N"/>
</dbReference>
<evidence type="ECO:0000256" key="3">
    <source>
        <dbReference type="ARBA" id="ARBA00022475"/>
    </source>
</evidence>
<evidence type="ECO:0000313" key="13">
    <source>
        <dbReference type="EMBL" id="KLU90669.1"/>
    </source>
</evidence>
<reference evidence="13" key="3">
    <citation type="submission" date="2011-03" db="EMBL/GenBank/DDBJ databases">
        <title>Annotation of Magnaporthe poae ATCC 64411.</title>
        <authorList>
            <person name="Ma L.-J."/>
            <person name="Dead R."/>
            <person name="Young S.K."/>
            <person name="Zeng Q."/>
            <person name="Gargeya S."/>
            <person name="Fitzgerald M."/>
            <person name="Haas B."/>
            <person name="Abouelleil A."/>
            <person name="Alvarado L."/>
            <person name="Arachchi H.M."/>
            <person name="Berlin A."/>
            <person name="Brown A."/>
            <person name="Chapman S.B."/>
            <person name="Chen Z."/>
            <person name="Dunbar C."/>
            <person name="Freedman E."/>
            <person name="Gearin G."/>
            <person name="Gellesch M."/>
            <person name="Goldberg J."/>
            <person name="Griggs A."/>
            <person name="Gujja S."/>
            <person name="Heiman D."/>
            <person name="Howarth C."/>
            <person name="Larson L."/>
            <person name="Lui A."/>
            <person name="MacDonald P.J.P."/>
            <person name="Mehta T."/>
            <person name="Montmayeur A."/>
            <person name="Murphy C."/>
            <person name="Neiman D."/>
            <person name="Pearson M."/>
            <person name="Priest M."/>
            <person name="Roberts A."/>
            <person name="Saif S."/>
            <person name="Shea T."/>
            <person name="Shenoy N."/>
            <person name="Sisk P."/>
            <person name="Stolte C."/>
            <person name="Sykes S."/>
            <person name="Yandava C."/>
            <person name="Wortman J."/>
            <person name="Nusbaum C."/>
            <person name="Birren B."/>
        </authorList>
    </citation>
    <scope>NUCLEOTIDE SEQUENCE</scope>
    <source>
        <strain evidence="13">ATCC 64411</strain>
    </source>
</reference>
<evidence type="ECO:0000256" key="6">
    <source>
        <dbReference type="ARBA" id="ARBA00022692"/>
    </source>
</evidence>
<dbReference type="eggNOG" id="KOG2571">
    <property type="taxonomic scope" value="Eukaryota"/>
</dbReference>
<reference evidence="15" key="2">
    <citation type="submission" date="2010-05" db="EMBL/GenBank/DDBJ databases">
        <title>The genome sequence of Magnaporthe poae strain ATCC 64411.</title>
        <authorList>
            <person name="Ma L.-J."/>
            <person name="Dead R."/>
            <person name="Young S."/>
            <person name="Zeng Q."/>
            <person name="Koehrsen M."/>
            <person name="Alvarado L."/>
            <person name="Berlin A."/>
            <person name="Chapman S.B."/>
            <person name="Chen Z."/>
            <person name="Freedman E."/>
            <person name="Gellesch M."/>
            <person name="Goldberg J."/>
            <person name="Griggs A."/>
            <person name="Gujja S."/>
            <person name="Heilman E.R."/>
            <person name="Heiman D."/>
            <person name="Hepburn T."/>
            <person name="Howarth C."/>
            <person name="Jen D."/>
            <person name="Larson L."/>
            <person name="Mehta T."/>
            <person name="Neiman D."/>
            <person name="Pearson M."/>
            <person name="Roberts A."/>
            <person name="Saif S."/>
            <person name="Shea T."/>
            <person name="Shenoy N."/>
            <person name="Sisk P."/>
            <person name="Stolte C."/>
            <person name="Sykes S."/>
            <person name="Walk T."/>
            <person name="White J."/>
            <person name="Yandava C."/>
            <person name="Haas B."/>
            <person name="Nusbaum C."/>
            <person name="Birren B."/>
        </authorList>
    </citation>
    <scope>NUCLEOTIDE SEQUENCE [LARGE SCALE GENOMIC DNA]</scope>
    <source>
        <strain evidence="15">ATCC 64411 / 73-15</strain>
    </source>
</reference>
<dbReference type="PANTHER" id="PTHR22914">
    <property type="entry name" value="CHITIN SYNTHASE"/>
    <property type="match status" value="1"/>
</dbReference>
<keyword evidence="7 11" id="KW-1133">Transmembrane helix</keyword>
<dbReference type="OMA" id="CLIVMND"/>
<evidence type="ECO:0000256" key="4">
    <source>
        <dbReference type="ARBA" id="ARBA00022676"/>
    </source>
</evidence>
<dbReference type="SUPFAM" id="SSF53448">
    <property type="entry name" value="Nucleotide-diphospho-sugar transferases"/>
    <property type="match status" value="1"/>
</dbReference>
<dbReference type="EMBL" id="GL876975">
    <property type="protein sequence ID" value="KLU90669.1"/>
    <property type="molecule type" value="Genomic_DNA"/>
</dbReference>
<dbReference type="Proteomes" id="UP000011715">
    <property type="component" value="Unassembled WGS sequence"/>
</dbReference>
<evidence type="ECO:0000256" key="2">
    <source>
        <dbReference type="ARBA" id="ARBA00012543"/>
    </source>
</evidence>
<dbReference type="GO" id="GO:0071555">
    <property type="term" value="P:cell wall organization"/>
    <property type="evidence" value="ECO:0007669"/>
    <property type="project" value="UniProtKB-KW"/>
</dbReference>
<accession>A0A0C4ECT6</accession>
<keyword evidence="6 11" id="KW-0812">Transmembrane</keyword>
<proteinExistence type="inferred from homology"/>
<feature type="domain" description="Chitin synthase N-terminal" evidence="12">
    <location>
        <begin position="36"/>
        <end position="108"/>
    </location>
</feature>
<dbReference type="GO" id="GO:0004100">
    <property type="term" value="F:chitin synthase activity"/>
    <property type="evidence" value="ECO:0007669"/>
    <property type="project" value="UniProtKB-UniRule"/>
</dbReference>
<evidence type="ECO:0000256" key="5">
    <source>
        <dbReference type="ARBA" id="ARBA00022679"/>
    </source>
</evidence>
<dbReference type="PANTHER" id="PTHR22914:SF11">
    <property type="entry name" value="CHITIN SYNTHASE B"/>
    <property type="match status" value="1"/>
</dbReference>
<gene>
    <name evidence="13" type="ORF">MAPG_10521</name>
</gene>
<dbReference type="InterPro" id="IPR029044">
    <property type="entry name" value="Nucleotide-diphossugar_trans"/>
</dbReference>
<comment type="subcellular location">
    <subcellularLocation>
        <location evidence="1 11">Cell membrane</location>
        <topology evidence="1 11">Multi-pass membrane protein</topology>
    </subcellularLocation>
</comment>
<feature type="transmembrane region" description="Helical" evidence="11">
    <location>
        <begin position="513"/>
        <end position="536"/>
    </location>
</feature>
<comment type="catalytic activity">
    <reaction evidence="11">
        <text>[(1-&gt;4)-N-acetyl-beta-D-glucosaminyl](n) + UDP-N-acetyl-alpha-D-glucosamine = [(1-&gt;4)-N-acetyl-beta-D-glucosaminyl](n+1) + UDP + H(+)</text>
        <dbReference type="Rhea" id="RHEA:16637"/>
        <dbReference type="Rhea" id="RHEA-COMP:9593"/>
        <dbReference type="Rhea" id="RHEA-COMP:9595"/>
        <dbReference type="ChEBI" id="CHEBI:15378"/>
        <dbReference type="ChEBI" id="CHEBI:17029"/>
        <dbReference type="ChEBI" id="CHEBI:57705"/>
        <dbReference type="ChEBI" id="CHEBI:58223"/>
        <dbReference type="EC" id="2.4.1.16"/>
    </reaction>
</comment>
<reference evidence="13" key="1">
    <citation type="submission" date="2010-05" db="EMBL/GenBank/DDBJ databases">
        <title>The Genome Sequence of Magnaporthe poae strain ATCC 64411.</title>
        <authorList>
            <consortium name="The Broad Institute Genome Sequencing Platform"/>
            <consortium name="Broad Institute Genome Sequencing Center for Infectious Disease"/>
            <person name="Ma L.-J."/>
            <person name="Dead R."/>
            <person name="Young S."/>
            <person name="Zeng Q."/>
            <person name="Koehrsen M."/>
            <person name="Alvarado L."/>
            <person name="Berlin A."/>
            <person name="Chapman S.B."/>
            <person name="Chen Z."/>
            <person name="Freedman E."/>
            <person name="Gellesch M."/>
            <person name="Goldberg J."/>
            <person name="Griggs A."/>
            <person name="Gujja S."/>
            <person name="Heilman E.R."/>
            <person name="Heiman D."/>
            <person name="Hepburn T."/>
            <person name="Howarth C."/>
            <person name="Jen D."/>
            <person name="Larson L."/>
            <person name="Mehta T."/>
            <person name="Neiman D."/>
            <person name="Pearson M."/>
            <person name="Roberts A."/>
            <person name="Saif S."/>
            <person name="Shea T."/>
            <person name="Shenoy N."/>
            <person name="Sisk P."/>
            <person name="Stolte C."/>
            <person name="Sykes S."/>
            <person name="Walk T."/>
            <person name="White J."/>
            <person name="Yandava C."/>
            <person name="Haas B."/>
            <person name="Nusbaum C."/>
            <person name="Birren B."/>
        </authorList>
    </citation>
    <scope>NUCLEOTIDE SEQUENCE</scope>
    <source>
        <strain evidence="13">ATCC 64411</strain>
    </source>
</reference>
<evidence type="ECO:0000313" key="15">
    <source>
        <dbReference type="Proteomes" id="UP000011715"/>
    </source>
</evidence>
<evidence type="ECO:0000256" key="7">
    <source>
        <dbReference type="ARBA" id="ARBA00022989"/>
    </source>
</evidence>
<reference evidence="14" key="4">
    <citation type="journal article" date="2015" name="G3 (Bethesda)">
        <title>Genome sequences of three phytopathogenic species of the Magnaporthaceae family of fungi.</title>
        <authorList>
            <person name="Okagaki L.H."/>
            <person name="Nunes C.C."/>
            <person name="Sailsbery J."/>
            <person name="Clay B."/>
            <person name="Brown D."/>
            <person name="John T."/>
            <person name="Oh Y."/>
            <person name="Young N."/>
            <person name="Fitzgerald M."/>
            <person name="Haas B.J."/>
            <person name="Zeng Q."/>
            <person name="Young S."/>
            <person name="Adiconis X."/>
            <person name="Fan L."/>
            <person name="Levin J.Z."/>
            <person name="Mitchell T.K."/>
            <person name="Okubara P.A."/>
            <person name="Farman M.L."/>
            <person name="Kohn L.M."/>
            <person name="Birren B."/>
            <person name="Ma L.-J."/>
            <person name="Dean R.A."/>
        </authorList>
    </citation>
    <scope>NUCLEOTIDE SEQUENCE</scope>
    <source>
        <strain evidence="14">ATCC 64411 / 73-15</strain>
    </source>
</reference>